<evidence type="ECO:0000313" key="2">
    <source>
        <dbReference type="Proteomes" id="UP000292298"/>
    </source>
</evidence>
<dbReference type="EMBL" id="SHLI01000001">
    <property type="protein sequence ID" value="RZU98718.1"/>
    <property type="molecule type" value="Genomic_DNA"/>
</dbReference>
<dbReference type="PANTHER" id="PTHR43861">
    <property type="entry name" value="TRANS-ACONITATE 2-METHYLTRANSFERASE-RELATED"/>
    <property type="match status" value="1"/>
</dbReference>
<dbReference type="OrthoDB" id="189743at2"/>
<dbReference type="CDD" id="cd02440">
    <property type="entry name" value="AdoMet_MTases"/>
    <property type="match status" value="1"/>
</dbReference>
<organism evidence="1 2">
    <name type="scientific">Spiribacter vilamensis</name>
    <dbReference type="NCBI Taxonomy" id="531306"/>
    <lineage>
        <taxon>Bacteria</taxon>
        <taxon>Pseudomonadati</taxon>
        <taxon>Pseudomonadota</taxon>
        <taxon>Gammaproteobacteria</taxon>
        <taxon>Chromatiales</taxon>
        <taxon>Ectothiorhodospiraceae</taxon>
        <taxon>Spiribacter</taxon>
    </lineage>
</organism>
<dbReference type="RefSeq" id="WP_130503006.1">
    <property type="nucleotide sequence ID" value="NZ_SHLI01000001.1"/>
</dbReference>
<dbReference type="GO" id="GO:0032259">
    <property type="term" value="P:methylation"/>
    <property type="evidence" value="ECO:0007669"/>
    <property type="project" value="UniProtKB-KW"/>
</dbReference>
<name>A0A4Q8D095_9GAMM</name>
<dbReference type="Gene3D" id="3.40.50.150">
    <property type="entry name" value="Vaccinia Virus protein VP39"/>
    <property type="match status" value="1"/>
</dbReference>
<dbReference type="Pfam" id="PF13489">
    <property type="entry name" value="Methyltransf_23"/>
    <property type="match status" value="1"/>
</dbReference>
<keyword evidence="1" id="KW-0808">Transferase</keyword>
<dbReference type="GO" id="GO:0008168">
    <property type="term" value="F:methyltransferase activity"/>
    <property type="evidence" value="ECO:0007669"/>
    <property type="project" value="UniProtKB-KW"/>
</dbReference>
<keyword evidence="1" id="KW-0489">Methyltransferase</keyword>
<proteinExistence type="predicted"/>
<dbReference type="SUPFAM" id="SSF53335">
    <property type="entry name" value="S-adenosyl-L-methionine-dependent methyltransferases"/>
    <property type="match status" value="1"/>
</dbReference>
<dbReference type="Proteomes" id="UP000292298">
    <property type="component" value="Unassembled WGS sequence"/>
</dbReference>
<gene>
    <name evidence="1" type="ORF">EV698_0979</name>
</gene>
<keyword evidence="2" id="KW-1185">Reference proteome</keyword>
<dbReference type="InterPro" id="IPR029063">
    <property type="entry name" value="SAM-dependent_MTases_sf"/>
</dbReference>
<accession>A0A4Q8D095</accession>
<reference evidence="1 2" key="1">
    <citation type="submission" date="2019-02" db="EMBL/GenBank/DDBJ databases">
        <title>Genomic Encyclopedia of Type Strains, Phase IV (KMG-IV): sequencing the most valuable type-strain genomes for metagenomic binning, comparative biology and taxonomic classification.</title>
        <authorList>
            <person name="Goeker M."/>
        </authorList>
    </citation>
    <scope>NUCLEOTIDE SEQUENCE [LARGE SCALE GENOMIC DNA]</scope>
    <source>
        <strain evidence="1 2">DSM 21056</strain>
    </source>
</reference>
<dbReference type="AlphaFoldDB" id="A0A4Q8D095"/>
<sequence>MADFYSENAETLFERYNALDFEAVHAALMPLLPSTPGTALDVGAGSGRDALALAQRGWEVVAVEPARRLRELGEAYTQGQSVQWMDDQLPDLNRSCALSERFNLILLSAVWMHVPPGRRQQSLRTLADLLTPGGVLYLTLRHGPGDGERAFYPVSHNEVVDLGAREGLANINLKAQVPQPLDLQGRAAVTWETICLQRPSETDQNTDPA</sequence>
<evidence type="ECO:0000313" key="1">
    <source>
        <dbReference type="EMBL" id="RZU98718.1"/>
    </source>
</evidence>
<protein>
    <submittedName>
        <fullName evidence="1">Methyltransferase family protein</fullName>
    </submittedName>
</protein>
<comment type="caution">
    <text evidence="1">The sequence shown here is derived from an EMBL/GenBank/DDBJ whole genome shotgun (WGS) entry which is preliminary data.</text>
</comment>